<name>A0ACB9CM99_ARCLA</name>
<sequence length="167" mass="18787">MDAAASPLENTQLTHEEFGIEQAHAAASIQHIHLIKKPEFKARSTAKVEPSRQISNVIFDKKKVSTTTKFPQYPKISSYGFKGTSKDLVEAFKTAQTTVRWLKKSDKTDDKKDKTKWCVFHDDHGHTTDNCITLKKKIASHVPKGNLKDILDGQVMCTNYLVPSSPF</sequence>
<proteinExistence type="predicted"/>
<reference evidence="2" key="1">
    <citation type="journal article" date="2022" name="Mol. Ecol. Resour.">
        <title>The genomes of chicory, endive, great burdock and yacon provide insights into Asteraceae palaeo-polyploidization history and plant inulin production.</title>
        <authorList>
            <person name="Fan W."/>
            <person name="Wang S."/>
            <person name="Wang H."/>
            <person name="Wang A."/>
            <person name="Jiang F."/>
            <person name="Liu H."/>
            <person name="Zhao H."/>
            <person name="Xu D."/>
            <person name="Zhang Y."/>
        </authorList>
    </citation>
    <scope>NUCLEOTIDE SEQUENCE [LARGE SCALE GENOMIC DNA]</scope>
    <source>
        <strain evidence="2">cv. Niubang</strain>
    </source>
</reference>
<reference evidence="1 2" key="2">
    <citation type="journal article" date="2022" name="Mol. Ecol. Resour.">
        <title>The genomes of chicory, endive, great burdock and yacon provide insights into Asteraceae paleo-polyploidization history and plant inulin production.</title>
        <authorList>
            <person name="Fan W."/>
            <person name="Wang S."/>
            <person name="Wang H."/>
            <person name="Wang A."/>
            <person name="Jiang F."/>
            <person name="Liu H."/>
            <person name="Zhao H."/>
            <person name="Xu D."/>
            <person name="Zhang Y."/>
        </authorList>
    </citation>
    <scope>NUCLEOTIDE SEQUENCE [LARGE SCALE GENOMIC DNA]</scope>
    <source>
        <strain evidence="2">cv. Niubang</strain>
    </source>
</reference>
<organism evidence="1 2">
    <name type="scientific">Arctium lappa</name>
    <name type="common">Greater burdock</name>
    <name type="synonym">Lappa major</name>
    <dbReference type="NCBI Taxonomy" id="4217"/>
    <lineage>
        <taxon>Eukaryota</taxon>
        <taxon>Viridiplantae</taxon>
        <taxon>Streptophyta</taxon>
        <taxon>Embryophyta</taxon>
        <taxon>Tracheophyta</taxon>
        <taxon>Spermatophyta</taxon>
        <taxon>Magnoliopsida</taxon>
        <taxon>eudicotyledons</taxon>
        <taxon>Gunneridae</taxon>
        <taxon>Pentapetalae</taxon>
        <taxon>asterids</taxon>
        <taxon>campanulids</taxon>
        <taxon>Asterales</taxon>
        <taxon>Asteraceae</taxon>
        <taxon>Carduoideae</taxon>
        <taxon>Cardueae</taxon>
        <taxon>Arctiinae</taxon>
        <taxon>Arctium</taxon>
    </lineage>
</organism>
<protein>
    <submittedName>
        <fullName evidence="1">Uncharacterized protein</fullName>
    </submittedName>
</protein>
<evidence type="ECO:0000313" key="2">
    <source>
        <dbReference type="Proteomes" id="UP001055879"/>
    </source>
</evidence>
<keyword evidence="2" id="KW-1185">Reference proteome</keyword>
<accession>A0ACB9CM99</accession>
<comment type="caution">
    <text evidence="1">The sequence shown here is derived from an EMBL/GenBank/DDBJ whole genome shotgun (WGS) entry which is preliminary data.</text>
</comment>
<dbReference type="EMBL" id="CM042050">
    <property type="protein sequence ID" value="KAI3735320.1"/>
    <property type="molecule type" value="Genomic_DNA"/>
</dbReference>
<evidence type="ECO:0000313" key="1">
    <source>
        <dbReference type="EMBL" id="KAI3735320.1"/>
    </source>
</evidence>
<gene>
    <name evidence="1" type="ORF">L6452_14815</name>
</gene>
<dbReference type="Proteomes" id="UP001055879">
    <property type="component" value="Linkage Group LG04"/>
</dbReference>